<evidence type="ECO:0000256" key="2">
    <source>
        <dbReference type="SAM" id="SignalP"/>
    </source>
</evidence>
<feature type="domain" description="Rhodanese" evidence="3">
    <location>
        <begin position="52"/>
        <end position="150"/>
    </location>
</feature>
<dbReference type="Gene3D" id="3.40.250.10">
    <property type="entry name" value="Rhodanese-like domain"/>
    <property type="match status" value="2"/>
</dbReference>
<evidence type="ECO:0000313" key="4">
    <source>
        <dbReference type="EMBL" id="MBI5169561.1"/>
    </source>
</evidence>
<feature type="chain" id="PRO_5037252614" evidence="2">
    <location>
        <begin position="25"/>
        <end position="304"/>
    </location>
</feature>
<evidence type="ECO:0000313" key="5">
    <source>
        <dbReference type="Proteomes" id="UP000696931"/>
    </source>
</evidence>
<name>A0A933SBQ1_UNCEI</name>
<dbReference type="Pfam" id="PF00581">
    <property type="entry name" value="Rhodanese"/>
    <property type="match status" value="2"/>
</dbReference>
<feature type="domain" description="Rhodanese" evidence="3">
    <location>
        <begin position="182"/>
        <end position="293"/>
    </location>
</feature>
<keyword evidence="2" id="KW-0732">Signal</keyword>
<reference evidence="4" key="1">
    <citation type="submission" date="2020-07" db="EMBL/GenBank/DDBJ databases">
        <title>Huge and variable diversity of episymbiotic CPR bacteria and DPANN archaea in groundwater ecosystems.</title>
        <authorList>
            <person name="He C.Y."/>
            <person name="Keren R."/>
            <person name="Whittaker M."/>
            <person name="Farag I.F."/>
            <person name="Doudna J."/>
            <person name="Cate J.H.D."/>
            <person name="Banfield J.F."/>
        </authorList>
    </citation>
    <scope>NUCLEOTIDE SEQUENCE</scope>
    <source>
        <strain evidence="4">NC_groundwater_1813_Pr3_B-0.1um_71_17</strain>
    </source>
</reference>
<feature type="signal peptide" evidence="2">
    <location>
        <begin position="1"/>
        <end position="24"/>
    </location>
</feature>
<evidence type="ECO:0000256" key="1">
    <source>
        <dbReference type="ARBA" id="ARBA00022737"/>
    </source>
</evidence>
<proteinExistence type="predicted"/>
<dbReference type="GO" id="GO:0004792">
    <property type="term" value="F:thiosulfate-cyanide sulfurtransferase activity"/>
    <property type="evidence" value="ECO:0007669"/>
    <property type="project" value="InterPro"/>
</dbReference>
<dbReference type="InterPro" id="IPR051126">
    <property type="entry name" value="Thiosulfate_sulfurtransferase"/>
</dbReference>
<dbReference type="Proteomes" id="UP000696931">
    <property type="component" value="Unassembled WGS sequence"/>
</dbReference>
<dbReference type="SMART" id="SM00450">
    <property type="entry name" value="RHOD"/>
    <property type="match status" value="2"/>
</dbReference>
<evidence type="ECO:0000259" key="3">
    <source>
        <dbReference type="PROSITE" id="PS50206"/>
    </source>
</evidence>
<dbReference type="PANTHER" id="PTHR43855:SF1">
    <property type="entry name" value="THIOSULFATE SULFURTRANSFERASE"/>
    <property type="match status" value="1"/>
</dbReference>
<comment type="caution">
    <text evidence="4">The sequence shown here is derived from an EMBL/GenBank/DDBJ whole genome shotgun (WGS) entry which is preliminary data.</text>
</comment>
<keyword evidence="1" id="KW-0677">Repeat</keyword>
<dbReference type="InterPro" id="IPR001763">
    <property type="entry name" value="Rhodanese-like_dom"/>
</dbReference>
<dbReference type="PANTHER" id="PTHR43855">
    <property type="entry name" value="THIOSULFATE SULFURTRANSFERASE"/>
    <property type="match status" value="1"/>
</dbReference>
<dbReference type="InterPro" id="IPR001307">
    <property type="entry name" value="Thiosulphate_STrfase_CS"/>
</dbReference>
<dbReference type="AlphaFoldDB" id="A0A933SBQ1"/>
<dbReference type="CDD" id="cd01448">
    <property type="entry name" value="TST_Repeat_1"/>
    <property type="match status" value="1"/>
</dbReference>
<dbReference type="PROSITE" id="PS00380">
    <property type="entry name" value="RHODANESE_1"/>
    <property type="match status" value="1"/>
</dbReference>
<organism evidence="4 5">
    <name type="scientific">Eiseniibacteriota bacterium</name>
    <dbReference type="NCBI Taxonomy" id="2212470"/>
    <lineage>
        <taxon>Bacteria</taxon>
        <taxon>Candidatus Eiseniibacteriota</taxon>
    </lineage>
</organism>
<protein>
    <submittedName>
        <fullName evidence="4">Sulfurtransferase</fullName>
    </submittedName>
</protein>
<dbReference type="InterPro" id="IPR036873">
    <property type="entry name" value="Rhodanese-like_dom_sf"/>
</dbReference>
<gene>
    <name evidence="4" type="ORF">HZA61_08745</name>
</gene>
<dbReference type="PROSITE" id="PS50206">
    <property type="entry name" value="RHODANESE_3"/>
    <property type="match status" value="2"/>
</dbReference>
<accession>A0A933SBQ1</accession>
<sequence length="304" mass="32330">MRKHLFRRLALLLATFTLASPAAAGRAPTLVSTAWLQQHLSDTSLVVLHAANSRADYDAGHVPGARFVPWSAYAGPHDSLSVELPGEARFDSLLEAAGVRDGDRIVLTGGPVTTVARLLVTLDAYGLGDRASIVDGGIDAWRDEGRPVSRDSVAGRGGHVTLRPDAGRVVDAAWLRAHAPADVARIAVVDARTPEFFEGLAAGNMPRAGRLPGAGNVPYTWLTGELGRYRDAKQLRRLFARAGVSPGDTVVTYCHIGIQACAAYVAARTLGHEVVFYDGAYEDWSRRTELPVGKGPAGAAEGRH</sequence>
<dbReference type="EMBL" id="JACRIW010000058">
    <property type="protein sequence ID" value="MBI5169561.1"/>
    <property type="molecule type" value="Genomic_DNA"/>
</dbReference>
<dbReference type="SUPFAM" id="SSF52821">
    <property type="entry name" value="Rhodanese/Cell cycle control phosphatase"/>
    <property type="match status" value="2"/>
</dbReference>